<dbReference type="AlphaFoldDB" id="G9YAU6"/>
<dbReference type="EMBL" id="AGCI01000088">
    <property type="protein sequence ID" value="EHM39831.1"/>
    <property type="molecule type" value="Genomic_DNA"/>
</dbReference>
<organism evidence="1 2">
    <name type="scientific">Hafnia alvei ATCC 51873</name>
    <dbReference type="NCBI Taxonomy" id="1002364"/>
    <lineage>
        <taxon>Bacteria</taxon>
        <taxon>Pseudomonadati</taxon>
        <taxon>Pseudomonadota</taxon>
        <taxon>Gammaproteobacteria</taxon>
        <taxon>Enterobacterales</taxon>
        <taxon>Hafniaceae</taxon>
        <taxon>Hafnia</taxon>
    </lineage>
</organism>
<accession>G9YAU6</accession>
<proteinExistence type="predicted"/>
<dbReference type="Proteomes" id="UP000005959">
    <property type="component" value="Unassembled WGS sequence"/>
</dbReference>
<dbReference type="HOGENOM" id="CLU_3290481_0_0_6"/>
<protein>
    <submittedName>
        <fullName evidence="1">Uncharacterized protein</fullName>
    </submittedName>
</protein>
<comment type="caution">
    <text evidence="1">The sequence shown here is derived from an EMBL/GenBank/DDBJ whole genome shotgun (WGS) entry which is preliminary data.</text>
</comment>
<sequence>MDEQIESKITPENYSYFMHIFSKSVTMITFDDHHTLRCCS</sequence>
<name>G9YAU6_HAFAL</name>
<reference evidence="1 2" key="1">
    <citation type="submission" date="2011-08" db="EMBL/GenBank/DDBJ databases">
        <authorList>
            <person name="Weinstock G."/>
            <person name="Sodergren E."/>
            <person name="Clifton S."/>
            <person name="Fulton L."/>
            <person name="Fulton B."/>
            <person name="Courtney L."/>
            <person name="Fronick C."/>
            <person name="Harrison M."/>
            <person name="Strong C."/>
            <person name="Farmer C."/>
            <person name="Delahaunty K."/>
            <person name="Markovic C."/>
            <person name="Hall O."/>
            <person name="Minx P."/>
            <person name="Tomlinson C."/>
            <person name="Mitreva M."/>
            <person name="Hou S."/>
            <person name="Chen J."/>
            <person name="Wollam A."/>
            <person name="Pepin K.H."/>
            <person name="Johnson M."/>
            <person name="Bhonagiri V."/>
            <person name="Zhang X."/>
            <person name="Suruliraj S."/>
            <person name="Warren W."/>
            <person name="Chinwalla A."/>
            <person name="Mardis E.R."/>
            <person name="Wilson R.K."/>
        </authorList>
    </citation>
    <scope>NUCLEOTIDE SEQUENCE [LARGE SCALE GENOMIC DNA]</scope>
    <source>
        <strain evidence="1 2">ATCC 51873</strain>
    </source>
</reference>
<gene>
    <name evidence="1" type="ORF">HMPREF0454_03722</name>
</gene>
<evidence type="ECO:0000313" key="2">
    <source>
        <dbReference type="Proteomes" id="UP000005959"/>
    </source>
</evidence>
<evidence type="ECO:0000313" key="1">
    <source>
        <dbReference type="EMBL" id="EHM39831.1"/>
    </source>
</evidence>